<feature type="signal peptide" evidence="3">
    <location>
        <begin position="1"/>
        <end position="31"/>
    </location>
</feature>
<dbReference type="eggNOG" id="COG4714">
    <property type="taxonomic scope" value="Bacteria"/>
</dbReference>
<dbReference type="PATRIC" id="fig|1120926.3.peg.3990"/>
<keyword evidence="2" id="KW-0472">Membrane</keyword>
<dbReference type="STRING" id="202952.GCA_000747725_03330"/>
<keyword evidence="2" id="KW-1133">Transmembrane helix</keyword>
<dbReference type="RefSeq" id="WP_004869894.1">
    <property type="nucleotide sequence ID" value="NZ_ASYY01000044.1"/>
</dbReference>
<keyword evidence="2" id="KW-0812">Transmembrane</keyword>
<feature type="transmembrane region" description="Helical" evidence="2">
    <location>
        <begin position="273"/>
        <end position="297"/>
    </location>
</feature>
<dbReference type="OrthoDB" id="196355at2"/>
<organism evidence="4 5">
    <name type="scientific">Acinetobacter gerneri DSM 14967 = CIP 107464 = MTCC 9824</name>
    <dbReference type="NCBI Taxonomy" id="1120926"/>
    <lineage>
        <taxon>Bacteria</taxon>
        <taxon>Pseudomonadati</taxon>
        <taxon>Pseudomonadota</taxon>
        <taxon>Gammaproteobacteria</taxon>
        <taxon>Moraxellales</taxon>
        <taxon>Moraxellaceae</taxon>
        <taxon>Acinetobacter</taxon>
    </lineage>
</organism>
<feature type="region of interest" description="Disordered" evidence="1">
    <location>
        <begin position="34"/>
        <end position="61"/>
    </location>
</feature>
<dbReference type="AlphaFoldDB" id="N8Y4Y6"/>
<feature type="chain" id="PRO_5004137469" description="DUF2167 domain-containing protein" evidence="3">
    <location>
        <begin position="32"/>
        <end position="310"/>
    </location>
</feature>
<evidence type="ECO:0000256" key="2">
    <source>
        <dbReference type="SAM" id="Phobius"/>
    </source>
</evidence>
<proteinExistence type="predicted"/>
<dbReference type="GeneID" id="84211365"/>
<dbReference type="HOGENOM" id="CLU_060300_1_1_6"/>
<dbReference type="Proteomes" id="UP000013117">
    <property type="component" value="Unassembled WGS sequence"/>
</dbReference>
<accession>N8Y4Y6</accession>
<evidence type="ECO:0000256" key="1">
    <source>
        <dbReference type="SAM" id="MobiDB-lite"/>
    </source>
</evidence>
<keyword evidence="5" id="KW-1185">Reference proteome</keyword>
<sequence length="310" mass="34039">MQNFKLKQISLSIALLSSIACTSYLPMQSFASETKPAQSSSNSTNTTAASENSEASPFDKLAWQVGPKTEPIAKVATLKTLEGEGFLDEKNSDQFLELTDNLATGSTNILVAKDQNWWATFDFDESGYIKDDEKIDADALLKTIKDSDEASNEVRAEHGFAKIHTVGWAVPPHYDNQTKRLEWALKIRDDQGAESINYTIRLLGRTGVMNATLVSGEEELQKNIQQFKQSLTGFDFNTGQKYSEFREGDKVAEYGLAALITGGAVAVAAKKGLFATLLVFLAKIWKIVAIAVVALLGGIRSIFKRKKDPQ</sequence>
<name>N8Y4Y6_9GAMM</name>
<protein>
    <recommendedName>
        <fullName evidence="6">DUF2167 domain-containing protein</fullName>
    </recommendedName>
</protein>
<dbReference type="Pfam" id="PF09935">
    <property type="entry name" value="DUF2167"/>
    <property type="match status" value="1"/>
</dbReference>
<keyword evidence="3" id="KW-0732">Signal</keyword>
<dbReference type="EMBL" id="APPN01000083">
    <property type="protein sequence ID" value="ENV31736.1"/>
    <property type="molecule type" value="Genomic_DNA"/>
</dbReference>
<evidence type="ECO:0000313" key="4">
    <source>
        <dbReference type="EMBL" id="ENV31736.1"/>
    </source>
</evidence>
<dbReference type="InterPro" id="IPR018682">
    <property type="entry name" value="DUF2167_membr"/>
</dbReference>
<comment type="caution">
    <text evidence="4">The sequence shown here is derived from an EMBL/GenBank/DDBJ whole genome shotgun (WGS) entry which is preliminary data.</text>
</comment>
<feature type="compositionally biased region" description="Low complexity" evidence="1">
    <location>
        <begin position="39"/>
        <end position="56"/>
    </location>
</feature>
<evidence type="ECO:0000313" key="5">
    <source>
        <dbReference type="Proteomes" id="UP000013117"/>
    </source>
</evidence>
<evidence type="ECO:0008006" key="6">
    <source>
        <dbReference type="Google" id="ProtNLM"/>
    </source>
</evidence>
<evidence type="ECO:0000256" key="3">
    <source>
        <dbReference type="SAM" id="SignalP"/>
    </source>
</evidence>
<gene>
    <name evidence="4" type="ORF">F960_04103</name>
</gene>
<reference evidence="4 5" key="1">
    <citation type="submission" date="2013-02" db="EMBL/GenBank/DDBJ databases">
        <title>The Genome Sequence of Acinetobacter gerneri CIP 107464.</title>
        <authorList>
            <consortium name="The Broad Institute Genome Sequencing Platform"/>
            <consortium name="The Broad Institute Genome Sequencing Center for Infectious Disease"/>
            <person name="Cerqueira G."/>
            <person name="Feldgarden M."/>
            <person name="Courvalin P."/>
            <person name="Perichon B."/>
            <person name="Grillot-Courvalin C."/>
            <person name="Clermont D."/>
            <person name="Rocha E."/>
            <person name="Yoon E.-J."/>
            <person name="Nemec A."/>
            <person name="Walker B."/>
            <person name="Young S.K."/>
            <person name="Zeng Q."/>
            <person name="Gargeya S."/>
            <person name="Fitzgerald M."/>
            <person name="Haas B."/>
            <person name="Abouelleil A."/>
            <person name="Alvarado L."/>
            <person name="Arachchi H.M."/>
            <person name="Berlin A.M."/>
            <person name="Chapman S.B."/>
            <person name="Dewar J."/>
            <person name="Goldberg J."/>
            <person name="Griggs A."/>
            <person name="Gujja S."/>
            <person name="Hansen M."/>
            <person name="Howarth C."/>
            <person name="Imamovic A."/>
            <person name="Larimer J."/>
            <person name="McCowan C."/>
            <person name="Murphy C."/>
            <person name="Neiman D."/>
            <person name="Pearson M."/>
            <person name="Priest M."/>
            <person name="Roberts A."/>
            <person name="Saif S."/>
            <person name="Shea T."/>
            <person name="Sisk P."/>
            <person name="Sykes S."/>
            <person name="Wortman J."/>
            <person name="Nusbaum C."/>
            <person name="Birren B."/>
        </authorList>
    </citation>
    <scope>NUCLEOTIDE SEQUENCE [LARGE SCALE GENOMIC DNA]</scope>
    <source>
        <strain evidence="4 5">CIP 107464</strain>
    </source>
</reference>
<dbReference type="PROSITE" id="PS51257">
    <property type="entry name" value="PROKAR_LIPOPROTEIN"/>
    <property type="match status" value="1"/>
</dbReference>